<accession>A0A3D8VS42</accession>
<evidence type="ECO:0000313" key="1">
    <source>
        <dbReference type="EMBL" id="RDY72234.1"/>
    </source>
</evidence>
<comment type="caution">
    <text evidence="1">The sequence shown here is derived from an EMBL/GenBank/DDBJ whole genome shotgun (WGS) entry which is preliminary data.</text>
</comment>
<proteinExistence type="predicted"/>
<dbReference type="Proteomes" id="UP000257032">
    <property type="component" value="Unassembled WGS sequence"/>
</dbReference>
<reference evidence="1 2" key="1">
    <citation type="submission" date="2018-08" db="EMBL/GenBank/DDBJ databases">
        <title>Genome sequence of strict halophilic Halobacillus trueperi SS1 isolated from Lunsu, a salty water body of North West Himalayas.</title>
        <authorList>
            <person name="Gupta S."/>
            <person name="Sharma P."/>
            <person name="Dev K."/>
            <person name="Baumler D."/>
            <person name="Sourirajan A."/>
        </authorList>
    </citation>
    <scope>NUCLEOTIDE SEQUENCE [LARGE SCALE GENOMIC DNA]</scope>
    <source>
        <strain evidence="1 2">SS1</strain>
    </source>
</reference>
<name>A0A3D8VS42_9BACI</name>
<protein>
    <submittedName>
        <fullName evidence="1">Uncharacterized protein</fullName>
    </submittedName>
</protein>
<dbReference type="AlphaFoldDB" id="A0A3D8VS42"/>
<organism evidence="1 2">
    <name type="scientific">Halobacillus trueperi</name>
    <dbReference type="NCBI Taxonomy" id="156205"/>
    <lineage>
        <taxon>Bacteria</taxon>
        <taxon>Bacillati</taxon>
        <taxon>Bacillota</taxon>
        <taxon>Bacilli</taxon>
        <taxon>Bacillales</taxon>
        <taxon>Bacillaceae</taxon>
        <taxon>Halobacillus</taxon>
    </lineage>
</organism>
<evidence type="ECO:0000313" key="2">
    <source>
        <dbReference type="Proteomes" id="UP000257032"/>
    </source>
</evidence>
<dbReference type="EMBL" id="QTLC01000018">
    <property type="protein sequence ID" value="RDY72234.1"/>
    <property type="molecule type" value="Genomic_DNA"/>
</dbReference>
<sequence>ISSISFSHGSLAASQPPHLKIREMNPRLLMERLLITTDLSRKSAIYQALTTGIPKSWMFKFLHFPYAKSYLFRKGGFENLIG</sequence>
<feature type="non-terminal residue" evidence="1">
    <location>
        <position position="1"/>
    </location>
</feature>
<gene>
    <name evidence="1" type="ORF">DXT76_02420</name>
</gene>